<evidence type="ECO:0000313" key="2">
    <source>
        <dbReference type="EMBL" id="RBQ08946.1"/>
    </source>
</evidence>
<proteinExistence type="predicted"/>
<feature type="domain" description="DUF6985" evidence="1">
    <location>
        <begin position="8"/>
        <end position="159"/>
    </location>
</feature>
<dbReference type="Proteomes" id="UP000252081">
    <property type="component" value="Unassembled WGS sequence"/>
</dbReference>
<dbReference type="EMBL" id="QNQU01000005">
    <property type="protein sequence ID" value="RBQ08946.1"/>
    <property type="molecule type" value="Genomic_DNA"/>
</dbReference>
<dbReference type="OrthoDB" id="6692687at2"/>
<dbReference type="RefSeq" id="WP_113948121.1">
    <property type="nucleotide sequence ID" value="NZ_QNQU01000005.1"/>
</dbReference>
<dbReference type="AlphaFoldDB" id="A0A366L548"/>
<gene>
    <name evidence="2" type="ORF">DRW42_06975</name>
</gene>
<protein>
    <recommendedName>
        <fullName evidence="1">DUF6985 domain-containing protein</fullName>
    </recommendedName>
</protein>
<organism evidence="2 3">
    <name type="scientific">Pedobacter miscanthi</name>
    <dbReference type="NCBI Taxonomy" id="2259170"/>
    <lineage>
        <taxon>Bacteria</taxon>
        <taxon>Pseudomonadati</taxon>
        <taxon>Bacteroidota</taxon>
        <taxon>Sphingobacteriia</taxon>
        <taxon>Sphingobacteriales</taxon>
        <taxon>Sphingobacteriaceae</taxon>
        <taxon>Pedobacter</taxon>
    </lineage>
</organism>
<comment type="caution">
    <text evidence="2">The sequence shown here is derived from an EMBL/GenBank/DDBJ whole genome shotgun (WGS) entry which is preliminary data.</text>
</comment>
<evidence type="ECO:0000259" key="1">
    <source>
        <dbReference type="Pfam" id="PF22481"/>
    </source>
</evidence>
<reference evidence="2 3" key="1">
    <citation type="submission" date="2018-07" db="EMBL/GenBank/DDBJ databases">
        <title>A draft genome of a endophytic bacteria, a new species of Pedobacter.</title>
        <authorList>
            <person name="Zhang Z.D."/>
            <person name="Chen Z.J."/>
        </authorList>
    </citation>
    <scope>NUCLEOTIDE SEQUENCE [LARGE SCALE GENOMIC DNA]</scope>
    <source>
        <strain evidence="2 3">RS10</strain>
    </source>
</reference>
<evidence type="ECO:0000313" key="3">
    <source>
        <dbReference type="Proteomes" id="UP000252081"/>
    </source>
</evidence>
<name>A0A366L548_9SPHI</name>
<sequence>MTTHSFWGKVEQDWAGYSAEITFYHPFFKNSGVEIFLGEEFDEDGEEIESPPTAEMLSSFARTYQNFLDNIENNLIAIQQAGFDRYQKLYAKYYEDPHRSGQPALKIDSTLRHNPHIREILYLRVLDENTLKISIRYALDTEQGLEFKFKDGNIIAIGGIAET</sequence>
<accession>A0A366L548</accession>
<dbReference type="Pfam" id="PF22481">
    <property type="entry name" value="DUF6985"/>
    <property type="match status" value="1"/>
</dbReference>
<dbReference type="InterPro" id="IPR054254">
    <property type="entry name" value="DUF6985"/>
</dbReference>
<keyword evidence="3" id="KW-1185">Reference proteome</keyword>